<name>A0A0G9HDX0_9GAMM</name>
<reference evidence="2" key="1">
    <citation type="submission" date="2016-09" db="EMBL/GenBank/DDBJ databases">
        <authorList>
            <person name="Lysoe E."/>
        </authorList>
    </citation>
    <scope>NUCLEOTIDE SEQUENCE [LARGE SCALE GENOMIC DNA]</scope>
    <source>
        <strain evidence="2">LJ96T</strain>
    </source>
</reference>
<evidence type="ECO:0000313" key="2">
    <source>
        <dbReference type="Proteomes" id="UP000182987"/>
    </source>
</evidence>
<dbReference type="Proteomes" id="UP000182987">
    <property type="component" value="Chromosome"/>
</dbReference>
<dbReference type="STRING" id="1440763.BJI69_15880"/>
<dbReference type="AlphaFoldDB" id="A0A0G9HDX0"/>
<dbReference type="EMBL" id="CP017480">
    <property type="protein sequence ID" value="APG05231.1"/>
    <property type="molecule type" value="Genomic_DNA"/>
</dbReference>
<accession>A0A0G9HDX0</accession>
<proteinExistence type="predicted"/>
<dbReference type="PATRIC" id="fig|1440763.5.peg.811"/>
<dbReference type="KEGG" id="lrz:BJI69_15880"/>
<gene>
    <name evidence="1" type="ORF">BJI69_15880</name>
</gene>
<protein>
    <submittedName>
        <fullName evidence="1">Uncharacterized protein</fullName>
    </submittedName>
</protein>
<dbReference type="RefSeq" id="WP_046966751.1">
    <property type="nucleotide sequence ID" value="NZ_JPLB01000017.1"/>
</dbReference>
<organism evidence="1 2">
    <name type="scientific">Luteibacter rhizovicinus DSM 16549</name>
    <dbReference type="NCBI Taxonomy" id="1440763"/>
    <lineage>
        <taxon>Bacteria</taxon>
        <taxon>Pseudomonadati</taxon>
        <taxon>Pseudomonadota</taxon>
        <taxon>Gammaproteobacteria</taxon>
        <taxon>Lysobacterales</taxon>
        <taxon>Rhodanobacteraceae</taxon>
        <taxon>Luteibacter</taxon>
    </lineage>
</organism>
<evidence type="ECO:0000313" key="1">
    <source>
        <dbReference type="EMBL" id="APG05231.1"/>
    </source>
</evidence>
<sequence length="95" mass="10605">MRNLMAAQEISLEALGLLQALLHHDYCEAQFRANHVARHALEHEHLPVADAAERIEGLLEQGCPNSMELRIALRFLAASVDSMQMVALHRAGRIL</sequence>
<keyword evidence="2" id="KW-1185">Reference proteome</keyword>